<name>A0A3A1YIM8_9FLAO</name>
<organism evidence="3 4">
    <name type="scientific">Capnocytophaga canis</name>
    <dbReference type="NCBI Taxonomy" id="1848903"/>
    <lineage>
        <taxon>Bacteria</taxon>
        <taxon>Pseudomonadati</taxon>
        <taxon>Bacteroidota</taxon>
        <taxon>Flavobacteriia</taxon>
        <taxon>Flavobacteriales</taxon>
        <taxon>Flavobacteriaceae</taxon>
        <taxon>Capnocytophaga</taxon>
    </lineage>
</organism>
<comment type="caution">
    <text evidence="3">The sequence shown here is derived from an EMBL/GenBank/DDBJ whole genome shotgun (WGS) entry which is preliminary data.</text>
</comment>
<dbReference type="Proteomes" id="UP000265497">
    <property type="component" value="Unassembled WGS sequence"/>
</dbReference>
<evidence type="ECO:0000259" key="2">
    <source>
        <dbReference type="Pfam" id="PF02498"/>
    </source>
</evidence>
<dbReference type="RefSeq" id="WP_119652465.1">
    <property type="nucleotide sequence ID" value="NZ_NSDI01000004.1"/>
</dbReference>
<sequence length="288" mass="33193">MEKNKIIQYKSLFDEVVHFIENEAKEKIEVWYARELQSVLGYARWESFLAAIHRAIDSCKTQNINVDDHFRDLTKMVSLGSGSQRSIQDFMLTRYACYLIAQNGDPKKEEIAFAQSYFALQTRKIELIEERLQHLSRLETRDKLKSAEKQLSQNIYQRGVDERGFGRIRSKGDTALFGGKSTEEMKKRLGVKSSRPLADFLPTLTIAAKNLATEMTNYNVENKDLYGESSITNEHVQNNKSVRTMLGDRGIKPEELPPAEDIKKIERKVAKEQKNIQQNSKKLPKSKE</sequence>
<dbReference type="AlphaFoldDB" id="A0A3A1YIM8"/>
<protein>
    <submittedName>
        <fullName evidence="3">DNA damage-inducible protein D</fullName>
    </submittedName>
</protein>
<evidence type="ECO:0000256" key="1">
    <source>
        <dbReference type="SAM" id="MobiDB-lite"/>
    </source>
</evidence>
<accession>A0A3A1YIM8</accession>
<feature type="domain" description="Bro-N" evidence="2">
    <location>
        <begin position="26"/>
        <end position="113"/>
    </location>
</feature>
<dbReference type="NCBIfam" id="NF008573">
    <property type="entry name" value="PRK11525.1"/>
    <property type="match status" value="1"/>
</dbReference>
<feature type="region of interest" description="Disordered" evidence="1">
    <location>
        <begin position="268"/>
        <end position="288"/>
    </location>
</feature>
<reference evidence="3 4" key="1">
    <citation type="submission" date="2017-08" db="EMBL/GenBank/DDBJ databases">
        <title>Capnocytophaga canis 17-158 assembly.</title>
        <authorList>
            <person name="Gulvik C.A."/>
        </authorList>
    </citation>
    <scope>NUCLEOTIDE SEQUENCE [LARGE SCALE GENOMIC DNA]</scope>
    <source>
        <strain evidence="3 4">17-158</strain>
    </source>
</reference>
<evidence type="ECO:0000313" key="4">
    <source>
        <dbReference type="Proteomes" id="UP000265497"/>
    </source>
</evidence>
<dbReference type="Pfam" id="PF02498">
    <property type="entry name" value="Bro-N"/>
    <property type="match status" value="1"/>
</dbReference>
<evidence type="ECO:0000313" key="3">
    <source>
        <dbReference type="EMBL" id="RIY36900.1"/>
    </source>
</evidence>
<dbReference type="EMBL" id="NSDI01000004">
    <property type="protein sequence ID" value="RIY36900.1"/>
    <property type="molecule type" value="Genomic_DNA"/>
</dbReference>
<proteinExistence type="predicted"/>
<gene>
    <name evidence="3" type="ORF">CKY20_05065</name>
</gene>
<dbReference type="InterPro" id="IPR003497">
    <property type="entry name" value="BRO_N_domain"/>
</dbReference>